<dbReference type="AlphaFoldDB" id="A0A8J3SFW6"/>
<evidence type="ECO:0000256" key="1">
    <source>
        <dbReference type="ARBA" id="ARBA00022450"/>
    </source>
</evidence>
<feature type="region of interest" description="Disordered" evidence="3">
    <location>
        <begin position="79"/>
        <end position="108"/>
    </location>
</feature>
<accession>A0A8J3SFW6</accession>
<evidence type="ECO:0000313" key="6">
    <source>
        <dbReference type="Proteomes" id="UP000619788"/>
    </source>
</evidence>
<dbReference type="SMART" id="SM00823">
    <property type="entry name" value="PKS_PP"/>
    <property type="match status" value="1"/>
</dbReference>
<dbReference type="Proteomes" id="UP000619788">
    <property type="component" value="Unassembled WGS sequence"/>
</dbReference>
<dbReference type="InterPro" id="IPR009081">
    <property type="entry name" value="PP-bd_ACP"/>
</dbReference>
<name>A0A8J3SFW6_9ACTN</name>
<dbReference type="Pfam" id="PF00550">
    <property type="entry name" value="PP-binding"/>
    <property type="match status" value="1"/>
</dbReference>
<dbReference type="RefSeq" id="WP_204063583.1">
    <property type="nucleotide sequence ID" value="NZ_BOOJ01000018.1"/>
</dbReference>
<evidence type="ECO:0000313" key="5">
    <source>
        <dbReference type="EMBL" id="GIH91284.1"/>
    </source>
</evidence>
<organism evidence="5 6">
    <name type="scientific">Planobispora siamensis</name>
    <dbReference type="NCBI Taxonomy" id="936338"/>
    <lineage>
        <taxon>Bacteria</taxon>
        <taxon>Bacillati</taxon>
        <taxon>Actinomycetota</taxon>
        <taxon>Actinomycetes</taxon>
        <taxon>Streptosporangiales</taxon>
        <taxon>Streptosporangiaceae</taxon>
        <taxon>Planobispora</taxon>
    </lineage>
</organism>
<keyword evidence="2" id="KW-0597">Phosphoprotein</keyword>
<dbReference type="InterPro" id="IPR020806">
    <property type="entry name" value="PKS_PP-bd"/>
</dbReference>
<sequence length="108" mass="11958">MTHASRPTDHQRLVAELVERRLGRPLDPDLNFFEAGLNSLTLVELHDDITTALGVDLPATALFTHPNLAALSRLIAQGGGQARAETTRRRPVTGSRRDIRARLREDGR</sequence>
<comment type="caution">
    <text evidence="5">The sequence shown here is derived from an EMBL/GenBank/DDBJ whole genome shotgun (WGS) entry which is preliminary data.</text>
</comment>
<dbReference type="SUPFAM" id="SSF47336">
    <property type="entry name" value="ACP-like"/>
    <property type="match status" value="1"/>
</dbReference>
<feature type="domain" description="Carrier" evidence="4">
    <location>
        <begin position="4"/>
        <end position="79"/>
    </location>
</feature>
<evidence type="ECO:0000256" key="2">
    <source>
        <dbReference type="ARBA" id="ARBA00022553"/>
    </source>
</evidence>
<dbReference type="SMART" id="SM01294">
    <property type="entry name" value="PKS_PP_betabranch"/>
    <property type="match status" value="1"/>
</dbReference>
<dbReference type="GO" id="GO:0031177">
    <property type="term" value="F:phosphopantetheine binding"/>
    <property type="evidence" value="ECO:0007669"/>
    <property type="project" value="InterPro"/>
</dbReference>
<keyword evidence="6" id="KW-1185">Reference proteome</keyword>
<feature type="compositionally biased region" description="Basic and acidic residues" evidence="3">
    <location>
        <begin position="95"/>
        <end position="108"/>
    </location>
</feature>
<dbReference type="Gene3D" id="1.10.1200.10">
    <property type="entry name" value="ACP-like"/>
    <property type="match status" value="1"/>
</dbReference>
<keyword evidence="1" id="KW-0596">Phosphopantetheine</keyword>
<dbReference type="EMBL" id="BOOJ01000018">
    <property type="protein sequence ID" value="GIH91284.1"/>
    <property type="molecule type" value="Genomic_DNA"/>
</dbReference>
<evidence type="ECO:0000259" key="4">
    <source>
        <dbReference type="PROSITE" id="PS50075"/>
    </source>
</evidence>
<reference evidence="5 6" key="1">
    <citation type="submission" date="2021-01" db="EMBL/GenBank/DDBJ databases">
        <title>Whole genome shotgun sequence of Planobispora siamensis NBRC 107568.</title>
        <authorList>
            <person name="Komaki H."/>
            <person name="Tamura T."/>
        </authorList>
    </citation>
    <scope>NUCLEOTIDE SEQUENCE [LARGE SCALE GENOMIC DNA]</scope>
    <source>
        <strain evidence="5 6">NBRC 107568</strain>
    </source>
</reference>
<proteinExistence type="predicted"/>
<dbReference type="InterPro" id="IPR036736">
    <property type="entry name" value="ACP-like_sf"/>
</dbReference>
<evidence type="ECO:0000256" key="3">
    <source>
        <dbReference type="SAM" id="MobiDB-lite"/>
    </source>
</evidence>
<dbReference type="PROSITE" id="PS50075">
    <property type="entry name" value="CARRIER"/>
    <property type="match status" value="1"/>
</dbReference>
<protein>
    <recommendedName>
        <fullName evidence="4">Carrier domain-containing protein</fullName>
    </recommendedName>
</protein>
<gene>
    <name evidence="5" type="ORF">Psi01_19140</name>
</gene>